<evidence type="ECO:0000313" key="9">
    <source>
        <dbReference type="Proteomes" id="UP000315901"/>
    </source>
</evidence>
<dbReference type="InterPro" id="IPR047272">
    <property type="entry name" value="S49_SppA_C"/>
</dbReference>
<dbReference type="OrthoDB" id="9764363at2"/>
<keyword evidence="6" id="KW-0472">Membrane</keyword>
<evidence type="ECO:0000256" key="1">
    <source>
        <dbReference type="ARBA" id="ARBA00008683"/>
    </source>
</evidence>
<evidence type="ECO:0000256" key="3">
    <source>
        <dbReference type="ARBA" id="ARBA00022801"/>
    </source>
</evidence>
<feature type="region of interest" description="Disordered" evidence="5">
    <location>
        <begin position="1"/>
        <end position="32"/>
    </location>
</feature>
<evidence type="ECO:0000259" key="7">
    <source>
        <dbReference type="Pfam" id="PF01343"/>
    </source>
</evidence>
<dbReference type="PANTHER" id="PTHR42987">
    <property type="entry name" value="PEPTIDASE S49"/>
    <property type="match status" value="1"/>
</dbReference>
<name>A0A501X4Y8_9GAMM</name>
<dbReference type="PANTHER" id="PTHR42987:SF8">
    <property type="entry name" value="PROTEINASE"/>
    <property type="match status" value="1"/>
</dbReference>
<dbReference type="InterPro" id="IPR029045">
    <property type="entry name" value="ClpP/crotonase-like_dom_sf"/>
</dbReference>
<evidence type="ECO:0000256" key="4">
    <source>
        <dbReference type="ARBA" id="ARBA00022825"/>
    </source>
</evidence>
<dbReference type="RefSeq" id="WP_140586520.1">
    <property type="nucleotide sequence ID" value="NZ_VFRR01000001.1"/>
</dbReference>
<organism evidence="8 9">
    <name type="scientific">Maribrevibacterium harenarium</name>
    <dbReference type="NCBI Taxonomy" id="2589817"/>
    <lineage>
        <taxon>Bacteria</taxon>
        <taxon>Pseudomonadati</taxon>
        <taxon>Pseudomonadota</taxon>
        <taxon>Gammaproteobacteria</taxon>
        <taxon>Oceanospirillales</taxon>
        <taxon>Oceanospirillaceae</taxon>
        <taxon>Maribrevibacterium</taxon>
    </lineage>
</organism>
<feature type="domain" description="Peptidase S49" evidence="7">
    <location>
        <begin position="159"/>
        <end position="299"/>
    </location>
</feature>
<keyword evidence="4" id="KW-0720">Serine protease</keyword>
<comment type="similarity">
    <text evidence="1">Belongs to the peptidase S49 family.</text>
</comment>
<dbReference type="EMBL" id="VFRR01000001">
    <property type="protein sequence ID" value="TPE55503.1"/>
    <property type="molecule type" value="Genomic_DNA"/>
</dbReference>
<evidence type="ECO:0000256" key="5">
    <source>
        <dbReference type="SAM" id="MobiDB-lite"/>
    </source>
</evidence>
<dbReference type="AlphaFoldDB" id="A0A501X4Y8"/>
<dbReference type="GO" id="GO:0008236">
    <property type="term" value="F:serine-type peptidase activity"/>
    <property type="evidence" value="ECO:0007669"/>
    <property type="project" value="UniProtKB-KW"/>
</dbReference>
<dbReference type="Gene3D" id="3.90.226.10">
    <property type="entry name" value="2-enoyl-CoA Hydratase, Chain A, domain 1"/>
    <property type="match status" value="1"/>
</dbReference>
<dbReference type="SUPFAM" id="SSF52096">
    <property type="entry name" value="ClpP/crotonase"/>
    <property type="match status" value="1"/>
</dbReference>
<keyword evidence="6" id="KW-0812">Transmembrane</keyword>
<evidence type="ECO:0000256" key="6">
    <source>
        <dbReference type="SAM" id="Phobius"/>
    </source>
</evidence>
<evidence type="ECO:0000256" key="2">
    <source>
        <dbReference type="ARBA" id="ARBA00022670"/>
    </source>
</evidence>
<dbReference type="Pfam" id="PF01343">
    <property type="entry name" value="Peptidase_S49"/>
    <property type="match status" value="1"/>
</dbReference>
<sequence length="340" mass="37128">MAWTEEEDANGVNQVPLNKEEAESSASGKKGATEGKDAVWFEMMEKVLGATVIEQRRARRWKIFFRFVYLLVFVGIGVGLFWGQQEHESYGGGQQVAVVPMVGVIGSGAEVDANEYVALLQDVYSDPRTKAVLIEMNSPGGSPVHADILYQFIVSQRQRHPDIPVVVAVEDLAASGGYYIAAAADEIYANPASLVGSIGVISAGFDATGLMEKLGIKRRLFTAGENKGFMDPFSPMSEQTPAHWQGVLNDTHKRFIDAVRQGRGERLKEDASTFSGLVFSGEGALALGLIDGFDYSANMLATRFANLEPVYYEPAKDPWEQVAKEFGVSFTGSVLNLLRW</sequence>
<gene>
    <name evidence="8" type="ORF">FJM67_00180</name>
</gene>
<evidence type="ECO:0000313" key="8">
    <source>
        <dbReference type="EMBL" id="TPE55503.1"/>
    </source>
</evidence>
<keyword evidence="6" id="KW-1133">Transmembrane helix</keyword>
<accession>A0A501X4Y8</accession>
<feature type="transmembrane region" description="Helical" evidence="6">
    <location>
        <begin position="63"/>
        <end position="82"/>
    </location>
</feature>
<keyword evidence="2" id="KW-0645">Protease</keyword>
<protein>
    <submittedName>
        <fullName evidence="8">S49 family peptidase</fullName>
    </submittedName>
</protein>
<dbReference type="CDD" id="cd07023">
    <property type="entry name" value="S49_Sppa_N_C"/>
    <property type="match status" value="1"/>
</dbReference>
<keyword evidence="3" id="KW-0378">Hydrolase</keyword>
<reference evidence="8 9" key="1">
    <citation type="submission" date="2019-06" db="EMBL/GenBank/DDBJ databases">
        <title>A novel bacterium of genus Marinomonas, isolated from coastal sand.</title>
        <authorList>
            <person name="Huang H."/>
            <person name="Mo K."/>
            <person name="Hu Y."/>
        </authorList>
    </citation>
    <scope>NUCLEOTIDE SEQUENCE [LARGE SCALE GENOMIC DNA]</scope>
    <source>
        <strain evidence="8 9">HB171799</strain>
    </source>
</reference>
<dbReference type="InterPro" id="IPR002142">
    <property type="entry name" value="Peptidase_S49"/>
</dbReference>
<dbReference type="GO" id="GO:0006508">
    <property type="term" value="P:proteolysis"/>
    <property type="evidence" value="ECO:0007669"/>
    <property type="project" value="UniProtKB-KW"/>
</dbReference>
<keyword evidence="9" id="KW-1185">Reference proteome</keyword>
<proteinExistence type="inferred from homology"/>
<dbReference type="Proteomes" id="UP000315901">
    <property type="component" value="Unassembled WGS sequence"/>
</dbReference>
<comment type="caution">
    <text evidence="8">The sequence shown here is derived from an EMBL/GenBank/DDBJ whole genome shotgun (WGS) entry which is preliminary data.</text>
</comment>